<dbReference type="GO" id="GO:0046656">
    <property type="term" value="P:folic acid biosynthetic process"/>
    <property type="evidence" value="ECO:0007669"/>
    <property type="project" value="UniProtKB-KW"/>
</dbReference>
<evidence type="ECO:0000256" key="3">
    <source>
        <dbReference type="ARBA" id="ARBA00005708"/>
    </source>
</evidence>
<dbReference type="InterPro" id="IPR043133">
    <property type="entry name" value="GTP-CH-I_C/QueF"/>
</dbReference>
<comment type="similarity">
    <text evidence="3">Belongs to the DHNA family.</text>
</comment>
<sequence>MDKITLRGIRAFGRHGADPGERERAQVFEIELCCDLDARGARENDDLDATLDYATLHRRVVALVAEESHCLLERLAQRLLDLCFEDPRVSEVTVTIEKPGLLDGATPGVTCTQRR</sequence>
<evidence type="ECO:0000259" key="8">
    <source>
        <dbReference type="SMART" id="SM00905"/>
    </source>
</evidence>
<accession>E6Q4J3</accession>
<protein>
    <recommendedName>
        <fullName evidence="4">dihydroneopterin aldolase</fullName>
        <ecNumber evidence="4">4.1.2.25</ecNumber>
    </recommendedName>
    <alternativeName>
        <fullName evidence="7">7,8-dihydroneopterin aldolase</fullName>
    </alternativeName>
</protein>
<comment type="pathway">
    <text evidence="2">Cofactor biosynthesis; tetrahydrofolate biosynthesis; 2-amino-4-hydroxy-6-hydroxymethyl-7,8-dihydropteridine diphosphate from 7,8-dihydroneopterin triphosphate: step 3/4.</text>
</comment>
<gene>
    <name evidence="9" type="primary">folB</name>
    <name evidence="9" type="ORF">CARN4_2300</name>
</gene>
<dbReference type="GO" id="GO:0005737">
    <property type="term" value="C:cytoplasm"/>
    <property type="evidence" value="ECO:0007669"/>
    <property type="project" value="TreeGrafter"/>
</dbReference>
<organism evidence="9">
    <name type="scientific">mine drainage metagenome</name>
    <dbReference type="NCBI Taxonomy" id="410659"/>
    <lineage>
        <taxon>unclassified sequences</taxon>
        <taxon>metagenomes</taxon>
        <taxon>ecological metagenomes</taxon>
    </lineage>
</organism>
<dbReference type="PANTHER" id="PTHR42844">
    <property type="entry name" value="DIHYDRONEOPTERIN ALDOLASE 1-RELATED"/>
    <property type="match status" value="1"/>
</dbReference>
<evidence type="ECO:0000256" key="7">
    <source>
        <dbReference type="ARBA" id="ARBA00032903"/>
    </source>
</evidence>
<evidence type="ECO:0000256" key="6">
    <source>
        <dbReference type="ARBA" id="ARBA00023239"/>
    </source>
</evidence>
<dbReference type="AlphaFoldDB" id="E6Q4J3"/>
<reference evidence="9" key="1">
    <citation type="submission" date="2009-10" db="EMBL/GenBank/DDBJ databases">
        <title>Diversity of trophic interactions inside an arsenic-rich microbial ecosystem.</title>
        <authorList>
            <person name="Bertin P.N."/>
            <person name="Heinrich-Salmeron A."/>
            <person name="Pelletier E."/>
            <person name="Goulhen-Chollet F."/>
            <person name="Arsene-Ploetze F."/>
            <person name="Gallien S."/>
            <person name="Calteau A."/>
            <person name="Vallenet D."/>
            <person name="Casiot C."/>
            <person name="Chane-Woon-Ming B."/>
            <person name="Giloteaux L."/>
            <person name="Barakat M."/>
            <person name="Bonnefoy V."/>
            <person name="Bruneel O."/>
            <person name="Chandler M."/>
            <person name="Cleiss J."/>
            <person name="Duran R."/>
            <person name="Elbaz-Poulichet F."/>
            <person name="Fonknechten N."/>
            <person name="Lauga B."/>
            <person name="Mornico D."/>
            <person name="Ortet P."/>
            <person name="Schaeffer C."/>
            <person name="Siguier P."/>
            <person name="Alexander Thil Smith A."/>
            <person name="Van Dorsselaer A."/>
            <person name="Weissenbach J."/>
            <person name="Medigue C."/>
            <person name="Le Paslier D."/>
        </authorList>
    </citation>
    <scope>NUCLEOTIDE SEQUENCE</scope>
</reference>
<dbReference type="PANTHER" id="PTHR42844:SF1">
    <property type="entry name" value="DIHYDRONEOPTERIN ALDOLASE 1-RELATED"/>
    <property type="match status" value="1"/>
</dbReference>
<evidence type="ECO:0000256" key="4">
    <source>
        <dbReference type="ARBA" id="ARBA00013043"/>
    </source>
</evidence>
<proteinExistence type="inferred from homology"/>
<dbReference type="SMART" id="SM00905">
    <property type="entry name" value="FolB"/>
    <property type="match status" value="1"/>
</dbReference>
<dbReference type="EC" id="4.1.2.25" evidence="4"/>
<dbReference type="InterPro" id="IPR006157">
    <property type="entry name" value="FolB_dom"/>
</dbReference>
<feature type="domain" description="Dihydroneopterin aldolase/epimerase" evidence="8">
    <location>
        <begin position="4"/>
        <end position="113"/>
    </location>
</feature>
<dbReference type="EMBL" id="CABO01000029">
    <property type="protein sequence ID" value="CBI02104.1"/>
    <property type="molecule type" value="Genomic_DNA"/>
</dbReference>
<dbReference type="SUPFAM" id="SSF55620">
    <property type="entry name" value="Tetrahydrobiopterin biosynthesis enzymes-like"/>
    <property type="match status" value="1"/>
</dbReference>
<comment type="catalytic activity">
    <reaction evidence="1">
        <text>7,8-dihydroneopterin = 6-hydroxymethyl-7,8-dihydropterin + glycolaldehyde</text>
        <dbReference type="Rhea" id="RHEA:10540"/>
        <dbReference type="ChEBI" id="CHEBI:17001"/>
        <dbReference type="ChEBI" id="CHEBI:17071"/>
        <dbReference type="ChEBI" id="CHEBI:44841"/>
        <dbReference type="EC" id="4.1.2.25"/>
    </reaction>
</comment>
<keyword evidence="6 9" id="KW-0456">Lyase</keyword>
<dbReference type="InterPro" id="IPR006156">
    <property type="entry name" value="Dihydroneopterin_aldolase"/>
</dbReference>
<evidence type="ECO:0000256" key="1">
    <source>
        <dbReference type="ARBA" id="ARBA00001353"/>
    </source>
</evidence>
<comment type="caution">
    <text evidence="9">The sequence shown here is derived from an EMBL/GenBank/DDBJ whole genome shotgun (WGS) entry which is preliminary data.</text>
</comment>
<evidence type="ECO:0000256" key="5">
    <source>
        <dbReference type="ARBA" id="ARBA00022909"/>
    </source>
</evidence>
<dbReference type="NCBIfam" id="TIGR00526">
    <property type="entry name" value="folB_dom"/>
    <property type="match status" value="1"/>
</dbReference>
<keyword evidence="5" id="KW-0289">Folate biosynthesis</keyword>
<dbReference type="Gene3D" id="3.30.1130.10">
    <property type="match status" value="1"/>
</dbReference>
<dbReference type="GO" id="GO:0004150">
    <property type="term" value="F:dihydroneopterin aldolase activity"/>
    <property type="evidence" value="ECO:0007669"/>
    <property type="project" value="UniProtKB-EC"/>
</dbReference>
<name>E6Q4J3_9ZZZZ</name>
<dbReference type="NCBIfam" id="TIGR00525">
    <property type="entry name" value="folB"/>
    <property type="match status" value="1"/>
</dbReference>
<evidence type="ECO:0000313" key="9">
    <source>
        <dbReference type="EMBL" id="CBI02104.1"/>
    </source>
</evidence>
<evidence type="ECO:0000256" key="2">
    <source>
        <dbReference type="ARBA" id="ARBA00005013"/>
    </source>
</evidence>
<dbReference type="Pfam" id="PF02152">
    <property type="entry name" value="FolB"/>
    <property type="match status" value="1"/>
</dbReference>